<dbReference type="OrthoDB" id="426813at2759"/>
<dbReference type="InterPro" id="IPR001638">
    <property type="entry name" value="Solute-binding_3/MltF_N"/>
</dbReference>
<evidence type="ECO:0000256" key="1">
    <source>
        <dbReference type="ARBA" id="ARBA00022729"/>
    </source>
</evidence>
<dbReference type="AlphaFoldDB" id="A0A1Q9CX45"/>
<dbReference type="PANTHER" id="PTHR35936">
    <property type="entry name" value="MEMBRANE-BOUND LYTIC MUREIN TRANSGLYCOSYLASE F"/>
    <property type="match status" value="1"/>
</dbReference>
<evidence type="ECO:0000313" key="5">
    <source>
        <dbReference type="EMBL" id="OLP87455.1"/>
    </source>
</evidence>
<dbReference type="PANTHER" id="PTHR35936:SF17">
    <property type="entry name" value="ARGININE-BINDING EXTRACELLULAR PROTEIN ARTP"/>
    <property type="match status" value="1"/>
</dbReference>
<reference evidence="5 6" key="1">
    <citation type="submission" date="2016-02" db="EMBL/GenBank/DDBJ databases">
        <title>Genome analysis of coral dinoflagellate symbionts highlights evolutionary adaptations to a symbiotic lifestyle.</title>
        <authorList>
            <person name="Aranda M."/>
            <person name="Li Y."/>
            <person name="Liew Y.J."/>
            <person name="Baumgarten S."/>
            <person name="Simakov O."/>
            <person name="Wilson M."/>
            <person name="Piel J."/>
            <person name="Ashoor H."/>
            <person name="Bougouffa S."/>
            <person name="Bajic V.B."/>
            <person name="Ryu T."/>
            <person name="Ravasi T."/>
            <person name="Bayer T."/>
            <person name="Micklem G."/>
            <person name="Kim H."/>
            <person name="Bhak J."/>
            <person name="Lajeunesse T.C."/>
            <person name="Voolstra C.R."/>
        </authorList>
    </citation>
    <scope>NUCLEOTIDE SEQUENCE [LARGE SCALE GENOMIC DNA]</scope>
    <source>
        <strain evidence="5 6">CCMP2467</strain>
    </source>
</reference>
<dbReference type="SMART" id="SM00062">
    <property type="entry name" value="PBPb"/>
    <property type="match status" value="1"/>
</dbReference>
<feature type="coiled-coil region" evidence="2">
    <location>
        <begin position="274"/>
        <end position="342"/>
    </location>
</feature>
<gene>
    <name evidence="5" type="ORF">AK812_SmicGene31338</name>
</gene>
<dbReference type="Proteomes" id="UP000186817">
    <property type="component" value="Unassembled WGS sequence"/>
</dbReference>
<feature type="region of interest" description="Disordered" evidence="3">
    <location>
        <begin position="517"/>
        <end position="553"/>
    </location>
</feature>
<organism evidence="5 6">
    <name type="scientific">Symbiodinium microadriaticum</name>
    <name type="common">Dinoflagellate</name>
    <name type="synonym">Zooxanthella microadriatica</name>
    <dbReference type="NCBI Taxonomy" id="2951"/>
    <lineage>
        <taxon>Eukaryota</taxon>
        <taxon>Sar</taxon>
        <taxon>Alveolata</taxon>
        <taxon>Dinophyceae</taxon>
        <taxon>Suessiales</taxon>
        <taxon>Symbiodiniaceae</taxon>
        <taxon>Symbiodinium</taxon>
    </lineage>
</organism>
<feature type="compositionally biased region" description="Polar residues" evidence="3">
    <location>
        <begin position="544"/>
        <end position="553"/>
    </location>
</feature>
<feature type="region of interest" description="Disordered" evidence="3">
    <location>
        <begin position="432"/>
        <end position="458"/>
    </location>
</feature>
<evidence type="ECO:0000256" key="2">
    <source>
        <dbReference type="SAM" id="Coils"/>
    </source>
</evidence>
<comment type="caution">
    <text evidence="5">The sequence shown here is derived from an EMBL/GenBank/DDBJ whole genome shotgun (WGS) entry which is preliminary data.</text>
</comment>
<evidence type="ECO:0000313" key="6">
    <source>
        <dbReference type="Proteomes" id="UP000186817"/>
    </source>
</evidence>
<dbReference type="Gene3D" id="3.40.190.10">
    <property type="entry name" value="Periplasmic binding protein-like II"/>
    <property type="match status" value="2"/>
</dbReference>
<evidence type="ECO:0000256" key="3">
    <source>
        <dbReference type="SAM" id="MobiDB-lite"/>
    </source>
</evidence>
<protein>
    <recommendedName>
        <fullName evidence="4">Solute-binding protein family 3/N-terminal domain-containing protein</fullName>
    </recommendedName>
</protein>
<proteinExistence type="predicted"/>
<sequence>MASRLGAIALEMAPAGRLRVGINMRNQLLVTGRTASGDPAGLAPSMATAFAERIGVPVEFIPYDSPAKLADDAALDKWDVAMIGADPARAAYVDFTAPYCQIEATYAVASDSKFANCSEVDAEDLRIAGCSGAAYVLWLERNLKHAMLVKADGHDATYDMYKADKLDALAGLRSKLTKDASKLPGTRLLPGKFMAVEQAACTKKGRSQGFEELQKFIEEAKQSGMVLNLMKQFGVDTELVELDVAALRDLIAKLEQSRQLMISRGIVPEWRRSELRAKQREEELQQEVARLQSENSLLAERARGAEYFEPGLERPLRLAEAQLRLEEENRRLAEERSQLLLEVSRTSRDNRRLALREAQARAELDACLGRSVLSLQRQLKSGTTLVTRRFQMMTERVHEQRDRLHATSQKLAAQAPDRRIGVSAYDIPGMVDQPSRGKGESGVFQPNGPGQAGASSPRLEEARTIVVVHPGEVFVTATIPTRDKICQVVVQQPQLHLAPGNSYAEAAIRASAYPQNLPEKAGKVPPPAPAGQPCREQGGDNESEASTPRQGASESLDGVLTLLGASLDLCPYDDEAQISQKAINVACSCHGEAFSVDFMGKAERRIVTASLPPGRERSRRLDGREFDVMGTLSLFTPQPTSTTLATPVVEDNIASAEKCGLAQYRRGLLLHRLVDFQATIFSRLSWQQSRLVIGMPSPLDYRFNGQAFVLTVLAQVCSEDLRSSALPADHRLLEKDAEVSKIPFFDFSFTLLEIFRQNLQQAPAILERLNRAGMERLALRGVDAAPPDRFGPPADSARPLPIQDVPADAAEDSWLHLESVFLVTFADSGAISTEGRDRWTVWWGLFTLLTRWGEKLLEVLLVGDAQRACVVALLLRGLQRLWPFRWQHPFVCAPLPPEALRELPLLEATMPMIMAFGEMPMLSHFWGTGYDTVYRLPPSIVAGVLRNEWAGSSIKLPSFVQTALRNEIKEARRSFRQSSQKLQALQEIVPKVHEAVEVAMQKLADLVKSYAKSGQVEELQNKVGSSKEELCEKCYQRALKVERFVQWLWANEDAYGCPEPVSPVATTSLQHFAYPPACLPNSNLTRLARRTLGQNMNPGFFQPCREAVETEQAISDERKRTGGHH</sequence>
<accession>A0A1Q9CX45</accession>
<keyword evidence="1" id="KW-0732">Signal</keyword>
<feature type="domain" description="Solute-binding protein family 3/N-terminal" evidence="4">
    <location>
        <begin position="17"/>
        <end position="236"/>
    </location>
</feature>
<dbReference type="Pfam" id="PF00497">
    <property type="entry name" value="SBP_bac_3"/>
    <property type="match status" value="1"/>
</dbReference>
<keyword evidence="6" id="KW-1185">Reference proteome</keyword>
<evidence type="ECO:0000259" key="4">
    <source>
        <dbReference type="SMART" id="SM00062"/>
    </source>
</evidence>
<keyword evidence="2" id="KW-0175">Coiled coil</keyword>
<name>A0A1Q9CX45_SYMMI</name>
<dbReference type="SUPFAM" id="SSF53850">
    <property type="entry name" value="Periplasmic binding protein-like II"/>
    <property type="match status" value="1"/>
</dbReference>
<dbReference type="EMBL" id="LSRX01000860">
    <property type="protein sequence ID" value="OLP87455.1"/>
    <property type="molecule type" value="Genomic_DNA"/>
</dbReference>